<keyword evidence="5" id="KW-0378">Hydrolase</keyword>
<dbReference type="InterPro" id="IPR038460">
    <property type="entry name" value="AcetylCoA_hyd_C_sf"/>
</dbReference>
<dbReference type="Gene3D" id="3.40.1080.10">
    <property type="entry name" value="Glutaconate Coenzyme A-transferase"/>
    <property type="match status" value="1"/>
</dbReference>
<keyword evidence="6" id="KW-1185">Reference proteome</keyword>
<dbReference type="Pfam" id="PF02550">
    <property type="entry name" value="AcetylCoA_hydro"/>
    <property type="match status" value="1"/>
</dbReference>
<dbReference type="InterPro" id="IPR003702">
    <property type="entry name" value="ActCoA_hydro_N"/>
</dbReference>
<evidence type="ECO:0000313" key="6">
    <source>
        <dbReference type="Proteomes" id="UP001569200"/>
    </source>
</evidence>
<dbReference type="Gene3D" id="3.40.1080.20">
    <property type="entry name" value="Acetyl-CoA hydrolase/transferase C-terminal domain"/>
    <property type="match status" value="1"/>
</dbReference>
<accession>A0ABV4LVY8</accession>
<dbReference type="PANTHER" id="PTHR21432:SF20">
    <property type="entry name" value="ACETYL-COA HYDROLASE"/>
    <property type="match status" value="1"/>
</dbReference>
<evidence type="ECO:0000256" key="1">
    <source>
        <dbReference type="ARBA" id="ARBA00009632"/>
    </source>
</evidence>
<evidence type="ECO:0000313" key="5">
    <source>
        <dbReference type="EMBL" id="MEZ8182425.1"/>
    </source>
</evidence>
<feature type="domain" description="Acetyl-CoA hydrolase/transferase N-terminal" evidence="3">
    <location>
        <begin position="26"/>
        <end position="180"/>
    </location>
</feature>
<dbReference type="Gene3D" id="3.30.750.70">
    <property type="entry name" value="4-hydroxybutyrate coenzyme like domains"/>
    <property type="match status" value="1"/>
</dbReference>
<dbReference type="InterPro" id="IPR026888">
    <property type="entry name" value="AcetylCoA_hyd_C"/>
</dbReference>
<dbReference type="InterPro" id="IPR037171">
    <property type="entry name" value="NagB/RpiA_transferase-like"/>
</dbReference>
<dbReference type="InterPro" id="IPR046433">
    <property type="entry name" value="ActCoA_hydro"/>
</dbReference>
<dbReference type="Pfam" id="PF13336">
    <property type="entry name" value="AcetylCoA_hyd_C"/>
    <property type="match status" value="1"/>
</dbReference>
<dbReference type="Proteomes" id="UP001569200">
    <property type="component" value="Unassembled WGS sequence"/>
</dbReference>
<evidence type="ECO:0000256" key="2">
    <source>
        <dbReference type="ARBA" id="ARBA00022679"/>
    </source>
</evidence>
<feature type="domain" description="Acetyl-CoA hydrolase/transferase C-terminal" evidence="4">
    <location>
        <begin position="274"/>
        <end position="429"/>
    </location>
</feature>
<dbReference type="RefSeq" id="WP_371691115.1">
    <property type="nucleotide sequence ID" value="NZ_JBGONW010000013.1"/>
</dbReference>
<protein>
    <submittedName>
        <fullName evidence="5">Acetyl-CoA hydrolase/transferase family protein</fullName>
    </submittedName>
</protein>
<keyword evidence="2" id="KW-0808">Transferase</keyword>
<dbReference type="GO" id="GO:0016787">
    <property type="term" value="F:hydrolase activity"/>
    <property type="evidence" value="ECO:0007669"/>
    <property type="project" value="UniProtKB-KW"/>
</dbReference>
<comment type="caution">
    <text evidence="5">The sequence shown here is derived from an EMBL/GenBank/DDBJ whole genome shotgun (WGS) entry which is preliminary data.</text>
</comment>
<organism evidence="5 6">
    <name type="scientific">Vibrio splendidus</name>
    <dbReference type="NCBI Taxonomy" id="29497"/>
    <lineage>
        <taxon>Bacteria</taxon>
        <taxon>Pseudomonadati</taxon>
        <taxon>Pseudomonadota</taxon>
        <taxon>Gammaproteobacteria</taxon>
        <taxon>Vibrionales</taxon>
        <taxon>Vibrionaceae</taxon>
        <taxon>Vibrio</taxon>
    </lineage>
</organism>
<name>A0ABV4LVY8_VIBSP</name>
<dbReference type="PANTHER" id="PTHR21432">
    <property type="entry name" value="ACETYL-COA HYDROLASE-RELATED"/>
    <property type="match status" value="1"/>
</dbReference>
<dbReference type="SUPFAM" id="SSF100950">
    <property type="entry name" value="NagB/RpiA/CoA transferase-like"/>
    <property type="match status" value="2"/>
</dbReference>
<reference evidence="5 6" key="1">
    <citation type="submission" date="2024-06" db="EMBL/GenBank/DDBJ databases">
        <authorList>
            <person name="Steensen K."/>
            <person name="Seneca J."/>
            <person name="Bartlau N."/>
            <person name="Yu A.X."/>
            <person name="Polz M.F."/>
        </authorList>
    </citation>
    <scope>NUCLEOTIDE SEQUENCE [LARGE SCALE GENOMIC DNA]</scope>
    <source>
        <strain evidence="5 6">1F145</strain>
    </source>
</reference>
<evidence type="ECO:0000259" key="4">
    <source>
        <dbReference type="Pfam" id="PF13336"/>
    </source>
</evidence>
<gene>
    <name evidence="5" type="ORF">ACED33_17200</name>
</gene>
<proteinExistence type="inferred from homology"/>
<evidence type="ECO:0000259" key="3">
    <source>
        <dbReference type="Pfam" id="PF02550"/>
    </source>
</evidence>
<comment type="similarity">
    <text evidence="1">Belongs to the acetyl-CoA hydrolase/transferase family.</text>
</comment>
<sequence length="436" mass="47200">MMNNWQEIHGEKLLSLESAVGKLASGDKIWAGGLLSIPVVFLKELDKHLDLFSDCEIYTGLMTTPFEFLKPQYRGNFKHISLFMGPIERKLQSTGNVEVTNFHFSNFENIFEKLQPNTVVVEVTPPNADGFVSLGACGGVATKVALKHASKVIFVVNEQQPFIGNEDNIVHVDCADALVEGHHSIASPKAGQPSDLETEIAKHVSPYIKDGMTVQIGIGTISNAMGMALRDRKDLGVHTEMFTESLMEMCKAGAVSGTQKNHMPNKIVAAFAAGPQEVMDFLHNNPDIEMGSMSEVVNPYEVAKNDNFVSINTCLMIDLVGQVASEGAGFSQISGSGGQLDFVRAANMAKNGVSILALAATREGKDGLESNIRLSLPVGTPITTPRNDVHIVATEYGSVNLRGMTVYERVHALANIAHPDFRESLLAEAKQHGLVK</sequence>
<dbReference type="EMBL" id="JBGOOW010000023">
    <property type="protein sequence ID" value="MEZ8182425.1"/>
    <property type="molecule type" value="Genomic_DNA"/>
</dbReference>